<evidence type="ECO:0000256" key="9">
    <source>
        <dbReference type="RuleBase" id="RU363066"/>
    </source>
</evidence>
<evidence type="ECO:0000256" key="6">
    <source>
        <dbReference type="ARBA" id="ARBA00022777"/>
    </source>
</evidence>
<dbReference type="InterPro" id="IPR027417">
    <property type="entry name" value="P-loop_NTPase"/>
</dbReference>
<dbReference type="Pfam" id="PF13671">
    <property type="entry name" value="AAA_33"/>
    <property type="match status" value="1"/>
</dbReference>
<accession>A0AAW8F3C5</accession>
<dbReference type="AlphaFoldDB" id="A0AAW8F3C5"/>
<gene>
    <name evidence="10" type="ORF">QFZ53_003187</name>
</gene>
<evidence type="ECO:0000256" key="2">
    <source>
        <dbReference type="ARBA" id="ARBA00008420"/>
    </source>
</evidence>
<reference evidence="10 11" key="1">
    <citation type="submission" date="2023-07" db="EMBL/GenBank/DDBJ databases">
        <title>Comparative genomics of wheat-associated soil bacteria to identify genetic determinants of phenazine resistance.</title>
        <authorList>
            <person name="Mouncey N."/>
        </authorList>
    </citation>
    <scope>NUCLEOTIDE SEQUENCE [LARGE SCALE GENOMIC DNA]</scope>
    <source>
        <strain evidence="10 11">W4I9-1</strain>
    </source>
</reference>
<sequence length="160" mass="17143">MRIVVMGPSGSGKSTVGFALAERIGALFVDGDDLHPEANVAKMAAGVPLDDADRMPWLQLVGATLQESPNIVIACSALKRRYRDAIRAEAPDAFFGELAIARRTLAERMLSRGEHFMPASLLDSQLQTLEPLREDERGIRIDESADVATAAARIAEAAAA</sequence>
<dbReference type="EC" id="2.7.1.12" evidence="3 9"/>
<dbReference type="Gene3D" id="3.40.50.300">
    <property type="entry name" value="P-loop containing nucleotide triphosphate hydrolases"/>
    <property type="match status" value="1"/>
</dbReference>
<evidence type="ECO:0000256" key="5">
    <source>
        <dbReference type="ARBA" id="ARBA00022741"/>
    </source>
</evidence>
<dbReference type="EMBL" id="JAUSXV010000001">
    <property type="protein sequence ID" value="MDQ0648991.1"/>
    <property type="molecule type" value="Genomic_DNA"/>
</dbReference>
<evidence type="ECO:0000256" key="7">
    <source>
        <dbReference type="ARBA" id="ARBA00022840"/>
    </source>
</evidence>
<organism evidence="10 11">
    <name type="scientific">Microbacterium natoriense</name>
    <dbReference type="NCBI Taxonomy" id="284570"/>
    <lineage>
        <taxon>Bacteria</taxon>
        <taxon>Bacillati</taxon>
        <taxon>Actinomycetota</taxon>
        <taxon>Actinomycetes</taxon>
        <taxon>Micrococcales</taxon>
        <taxon>Microbacteriaceae</taxon>
        <taxon>Microbacterium</taxon>
    </lineage>
</organism>
<keyword evidence="4 9" id="KW-0808">Transferase</keyword>
<evidence type="ECO:0000256" key="1">
    <source>
        <dbReference type="ARBA" id="ARBA00004761"/>
    </source>
</evidence>
<dbReference type="GO" id="GO:0046316">
    <property type="term" value="F:gluconokinase activity"/>
    <property type="evidence" value="ECO:0007669"/>
    <property type="project" value="UniProtKB-EC"/>
</dbReference>
<proteinExistence type="inferred from homology"/>
<keyword evidence="11" id="KW-1185">Reference proteome</keyword>
<protein>
    <recommendedName>
        <fullName evidence="3 9">Gluconokinase</fullName>
        <ecNumber evidence="3 9">2.7.1.12</ecNumber>
    </recommendedName>
</protein>
<name>A0AAW8F3C5_9MICO</name>
<keyword evidence="7 9" id="KW-0067">ATP-binding</keyword>
<comment type="caution">
    <text evidence="10">The sequence shown here is derived from an EMBL/GenBank/DDBJ whole genome shotgun (WGS) entry which is preliminary data.</text>
</comment>
<dbReference type="GO" id="GO:0005975">
    <property type="term" value="P:carbohydrate metabolic process"/>
    <property type="evidence" value="ECO:0007669"/>
    <property type="project" value="InterPro"/>
</dbReference>
<dbReference type="SUPFAM" id="SSF52540">
    <property type="entry name" value="P-loop containing nucleoside triphosphate hydrolases"/>
    <property type="match status" value="1"/>
</dbReference>
<keyword evidence="6 9" id="KW-0418">Kinase</keyword>
<dbReference type="PANTHER" id="PTHR43442:SF3">
    <property type="entry name" value="GLUCONOKINASE-RELATED"/>
    <property type="match status" value="1"/>
</dbReference>
<dbReference type="GO" id="GO:0005737">
    <property type="term" value="C:cytoplasm"/>
    <property type="evidence" value="ECO:0007669"/>
    <property type="project" value="TreeGrafter"/>
</dbReference>
<keyword evidence="5 9" id="KW-0547">Nucleotide-binding</keyword>
<dbReference type="InterPro" id="IPR006001">
    <property type="entry name" value="Therm_gnt_kin"/>
</dbReference>
<comment type="pathway">
    <text evidence="1">Carbohydrate acid metabolism.</text>
</comment>
<evidence type="ECO:0000313" key="11">
    <source>
        <dbReference type="Proteomes" id="UP001244427"/>
    </source>
</evidence>
<evidence type="ECO:0000256" key="8">
    <source>
        <dbReference type="ARBA" id="ARBA00048090"/>
    </source>
</evidence>
<evidence type="ECO:0000313" key="10">
    <source>
        <dbReference type="EMBL" id="MDQ0648991.1"/>
    </source>
</evidence>
<dbReference type="Proteomes" id="UP001244427">
    <property type="component" value="Unassembled WGS sequence"/>
</dbReference>
<dbReference type="PANTHER" id="PTHR43442">
    <property type="entry name" value="GLUCONOKINASE-RELATED"/>
    <property type="match status" value="1"/>
</dbReference>
<comment type="catalytic activity">
    <reaction evidence="8 9">
        <text>D-gluconate + ATP = 6-phospho-D-gluconate + ADP + H(+)</text>
        <dbReference type="Rhea" id="RHEA:19433"/>
        <dbReference type="ChEBI" id="CHEBI:15378"/>
        <dbReference type="ChEBI" id="CHEBI:18391"/>
        <dbReference type="ChEBI" id="CHEBI:30616"/>
        <dbReference type="ChEBI" id="CHEBI:58759"/>
        <dbReference type="ChEBI" id="CHEBI:456216"/>
        <dbReference type="EC" id="2.7.1.12"/>
    </reaction>
</comment>
<dbReference type="NCBIfam" id="TIGR01313">
    <property type="entry name" value="therm_gnt_kin"/>
    <property type="match status" value="1"/>
</dbReference>
<dbReference type="GO" id="GO:0005524">
    <property type="term" value="F:ATP binding"/>
    <property type="evidence" value="ECO:0007669"/>
    <property type="project" value="UniProtKB-KW"/>
</dbReference>
<evidence type="ECO:0000256" key="4">
    <source>
        <dbReference type="ARBA" id="ARBA00022679"/>
    </source>
</evidence>
<dbReference type="CDD" id="cd02021">
    <property type="entry name" value="GntK"/>
    <property type="match status" value="1"/>
</dbReference>
<evidence type="ECO:0000256" key="3">
    <source>
        <dbReference type="ARBA" id="ARBA00012054"/>
    </source>
</evidence>
<comment type="similarity">
    <text evidence="2 9">Belongs to the gluconokinase GntK/GntV family.</text>
</comment>